<gene>
    <name evidence="1" type="ORF">OCV51_08855</name>
</gene>
<dbReference type="CDD" id="cd03352">
    <property type="entry name" value="LbH_LpxD"/>
    <property type="match status" value="1"/>
</dbReference>
<evidence type="ECO:0000313" key="2">
    <source>
        <dbReference type="Proteomes" id="UP001652394"/>
    </source>
</evidence>
<dbReference type="EMBL" id="JAOQJX010000012">
    <property type="protein sequence ID" value="MCU6747758.1"/>
    <property type="molecule type" value="Genomic_DNA"/>
</dbReference>
<evidence type="ECO:0000313" key="1">
    <source>
        <dbReference type="EMBL" id="MCU6747758.1"/>
    </source>
</evidence>
<organism evidence="1 2">
    <name type="scientific">Faecalicatena acetigenes</name>
    <dbReference type="NCBI Taxonomy" id="2981790"/>
    <lineage>
        <taxon>Bacteria</taxon>
        <taxon>Bacillati</taxon>
        <taxon>Bacillota</taxon>
        <taxon>Clostridia</taxon>
        <taxon>Lachnospirales</taxon>
        <taxon>Lachnospiraceae</taxon>
        <taxon>Faecalicatena</taxon>
    </lineage>
</organism>
<dbReference type="Pfam" id="PF00132">
    <property type="entry name" value="Hexapep"/>
    <property type="match status" value="2"/>
</dbReference>
<proteinExistence type="predicted"/>
<dbReference type="Gene3D" id="2.160.10.10">
    <property type="entry name" value="Hexapeptide repeat proteins"/>
    <property type="match status" value="1"/>
</dbReference>
<protein>
    <submittedName>
        <fullName evidence="1">UDP-3-O-(3-hydroxymyristoyl)glucosamine N-acyltransferase</fullName>
    </submittedName>
</protein>
<dbReference type="Proteomes" id="UP001652394">
    <property type="component" value="Unassembled WGS sequence"/>
</dbReference>
<dbReference type="InterPro" id="IPR050179">
    <property type="entry name" value="Trans_hexapeptide_repeat"/>
</dbReference>
<dbReference type="RefSeq" id="WP_162858243.1">
    <property type="nucleotide sequence ID" value="NZ_JAOQJX010000012.1"/>
</dbReference>
<dbReference type="SUPFAM" id="SSF51161">
    <property type="entry name" value="Trimeric LpxA-like enzymes"/>
    <property type="match status" value="1"/>
</dbReference>
<accession>A0ABT2TBW1</accession>
<dbReference type="InterPro" id="IPR011004">
    <property type="entry name" value="Trimer_LpxA-like_sf"/>
</dbReference>
<dbReference type="InterPro" id="IPR007691">
    <property type="entry name" value="LpxD"/>
</dbReference>
<keyword evidence="2" id="KW-1185">Reference proteome</keyword>
<dbReference type="InterPro" id="IPR001451">
    <property type="entry name" value="Hexapep"/>
</dbReference>
<name>A0ABT2TBW1_9FIRM</name>
<dbReference type="PANTHER" id="PTHR43300">
    <property type="entry name" value="ACETYLTRANSFERASE"/>
    <property type="match status" value="1"/>
</dbReference>
<reference evidence="1 2" key="1">
    <citation type="journal article" date="2021" name="ISME Commun">
        <title>Automated analysis of genomic sequences facilitates high-throughput and comprehensive description of bacteria.</title>
        <authorList>
            <person name="Hitch T.C.A."/>
        </authorList>
    </citation>
    <scope>NUCLEOTIDE SEQUENCE [LARGE SCALE GENOMIC DNA]</scope>
    <source>
        <strain evidence="1 2">H2_18</strain>
    </source>
</reference>
<dbReference type="PANTHER" id="PTHR43300:SF4">
    <property type="entry name" value="ACYL-[ACYL-CARRIER-PROTEIN]--UDP-N-ACETYLGLUCOSAMINE O-ACYLTRANSFERASE"/>
    <property type="match status" value="1"/>
</dbReference>
<comment type="caution">
    <text evidence="1">The sequence shown here is derived from an EMBL/GenBank/DDBJ whole genome shotgun (WGS) entry which is preliminary data.</text>
</comment>
<sequence length="306" mass="33837">MSDILNEMKFQKKYVILSECDFEGLALTASDVDFNTCVFLDNEKYLNDVKQNVCMICATEAVAEKLKMAGWNKGICVTENPRMLFFEVHNFLAENEAYPYCRKRFETKIGQNCKIDETASISKNNVIIGNDVIIEEFVVIRENTVIGDHSIIRAGSKIGGVGFEFKRDGDVILSVAHAGGVNIGEHVEIQYNACIDRAVYPWDNTVIGNYVKIDNLVHIAHGVKVEDNVMLVAQCGVGGRTVIGEKSWIGFSATVSNGLHIGKNARVNIGSVATKDVPDDHSVTGNFAIEHGKFIKNLKRINETES</sequence>